<dbReference type="PANTHER" id="PTHR43477:SF1">
    <property type="entry name" value="DIHYDROANTICAPSIN 7-DEHYDROGENASE"/>
    <property type="match status" value="1"/>
</dbReference>
<keyword evidence="4" id="KW-1185">Reference proteome</keyword>
<evidence type="ECO:0000256" key="2">
    <source>
        <dbReference type="ARBA" id="ARBA00023002"/>
    </source>
</evidence>
<dbReference type="Pfam" id="PF13561">
    <property type="entry name" value="adh_short_C2"/>
    <property type="match status" value="1"/>
</dbReference>
<dbReference type="InterPro" id="IPR036291">
    <property type="entry name" value="NAD(P)-bd_dom_sf"/>
</dbReference>
<evidence type="ECO:0000313" key="4">
    <source>
        <dbReference type="Proteomes" id="UP001500902"/>
    </source>
</evidence>
<dbReference type="CDD" id="cd05233">
    <property type="entry name" value="SDR_c"/>
    <property type="match status" value="1"/>
</dbReference>
<reference evidence="4" key="1">
    <citation type="journal article" date="2019" name="Int. J. Syst. Evol. Microbiol.">
        <title>The Global Catalogue of Microorganisms (GCM) 10K type strain sequencing project: providing services to taxonomists for standard genome sequencing and annotation.</title>
        <authorList>
            <consortium name="The Broad Institute Genomics Platform"/>
            <consortium name="The Broad Institute Genome Sequencing Center for Infectious Disease"/>
            <person name="Wu L."/>
            <person name="Ma J."/>
        </authorList>
    </citation>
    <scope>NUCLEOTIDE SEQUENCE [LARGE SCALE GENOMIC DNA]</scope>
    <source>
        <strain evidence="4">JCM 16904</strain>
    </source>
</reference>
<accession>A0ABP7EC54</accession>
<evidence type="ECO:0000256" key="1">
    <source>
        <dbReference type="ARBA" id="ARBA00006484"/>
    </source>
</evidence>
<proteinExistence type="inferred from homology"/>
<comment type="similarity">
    <text evidence="1">Belongs to the short-chain dehydrogenases/reductases (SDR) family.</text>
</comment>
<keyword evidence="2" id="KW-0560">Oxidoreductase</keyword>
<dbReference type="Gene3D" id="3.40.50.720">
    <property type="entry name" value="NAD(P)-binding Rossmann-like Domain"/>
    <property type="match status" value="1"/>
</dbReference>
<comment type="caution">
    <text evidence="3">The sequence shown here is derived from an EMBL/GenBank/DDBJ whole genome shotgun (WGS) entry which is preliminary data.</text>
</comment>
<organism evidence="3 4">
    <name type="scientific">Nonomuraea antimicrobica</name>
    <dbReference type="NCBI Taxonomy" id="561173"/>
    <lineage>
        <taxon>Bacteria</taxon>
        <taxon>Bacillati</taxon>
        <taxon>Actinomycetota</taxon>
        <taxon>Actinomycetes</taxon>
        <taxon>Streptosporangiales</taxon>
        <taxon>Streptosporangiaceae</taxon>
        <taxon>Nonomuraea</taxon>
    </lineage>
</organism>
<dbReference type="PRINTS" id="PR00081">
    <property type="entry name" value="GDHRDH"/>
</dbReference>
<evidence type="ECO:0000313" key="3">
    <source>
        <dbReference type="EMBL" id="GAA3717198.1"/>
    </source>
</evidence>
<name>A0ABP7EC54_9ACTN</name>
<dbReference type="RefSeq" id="WP_344896140.1">
    <property type="nucleotide sequence ID" value="NZ_BAAAZP010000237.1"/>
</dbReference>
<dbReference type="Proteomes" id="UP001500902">
    <property type="component" value="Unassembled WGS sequence"/>
</dbReference>
<dbReference type="EMBL" id="BAAAZP010000237">
    <property type="protein sequence ID" value="GAA3717198.1"/>
    <property type="molecule type" value="Genomic_DNA"/>
</dbReference>
<dbReference type="SUPFAM" id="SSF51735">
    <property type="entry name" value="NAD(P)-binding Rossmann-fold domains"/>
    <property type="match status" value="1"/>
</dbReference>
<dbReference type="InterPro" id="IPR051122">
    <property type="entry name" value="SDR_DHRS6-like"/>
</dbReference>
<gene>
    <name evidence="3" type="ORF">GCM10022224_098610</name>
</gene>
<dbReference type="PANTHER" id="PTHR43477">
    <property type="entry name" value="DIHYDROANTICAPSIN 7-DEHYDROGENASE"/>
    <property type="match status" value="1"/>
</dbReference>
<protein>
    <submittedName>
        <fullName evidence="3">SDR family oxidoreductase</fullName>
    </submittedName>
</protein>
<dbReference type="InterPro" id="IPR002347">
    <property type="entry name" value="SDR_fam"/>
</dbReference>
<sequence length="260" mass="26056">MSVITLAPVPVSSPMPAGLEGRSVVIVGGSSGIGLAAGTLLASIGARVTLVARDTRRLAAAVDRVRATPGATVAGITADGTDEADLERAFDRAGAVDHVLVTAGALAVGALLDTPREQVGDAVEGRIWGAYGTARAAVRRLPAGGSITFSSGVYLTRPIPGASAAIAGIGAVEGLTRALAVELAPRRLRVNAIRYGVVDTPLSRTSMGWADDAAVAEAGRTAPLGRFGTAEEAASAAVFVMANNFVTGTVITVDGGQSLM</sequence>